<dbReference type="SUPFAM" id="SSF50978">
    <property type="entry name" value="WD40 repeat-like"/>
    <property type="match status" value="1"/>
</dbReference>
<dbReference type="PANTHER" id="PTHR19918:SF8">
    <property type="entry name" value="FI02843P"/>
    <property type="match status" value="1"/>
</dbReference>
<keyword evidence="1" id="KW-0853">WD repeat</keyword>
<evidence type="ECO:0000256" key="4">
    <source>
        <dbReference type="ARBA" id="ARBA00022776"/>
    </source>
</evidence>
<dbReference type="InterPro" id="IPR015943">
    <property type="entry name" value="WD40/YVTN_repeat-like_dom_sf"/>
</dbReference>
<sequence>MRLVLLQKSVGLLTSGTLQLAYNSEIQLWDSVANCQLRTIRGAHQSRVGLKDWNNHILTTGGMDGKIVHNDQLASGGIDNLFFIWDRTAASSDNATERLHNFEDHTAAVKALA</sequence>
<evidence type="ECO:0000313" key="7">
    <source>
        <dbReference type="Proteomes" id="UP001370490"/>
    </source>
</evidence>
<evidence type="ECO:0000256" key="3">
    <source>
        <dbReference type="ARBA" id="ARBA00022737"/>
    </source>
</evidence>
<evidence type="ECO:0000256" key="2">
    <source>
        <dbReference type="ARBA" id="ARBA00022618"/>
    </source>
</evidence>
<keyword evidence="5" id="KW-0131">Cell cycle</keyword>
<accession>A0AAN8V661</accession>
<dbReference type="Proteomes" id="UP001370490">
    <property type="component" value="Unassembled WGS sequence"/>
</dbReference>
<protein>
    <submittedName>
        <fullName evidence="6">Uncharacterized protein</fullName>
    </submittedName>
</protein>
<dbReference type="AlphaFoldDB" id="A0AAN8V661"/>
<keyword evidence="2" id="KW-0132">Cell division</keyword>
<keyword evidence="3" id="KW-0677">Repeat</keyword>
<dbReference type="InterPro" id="IPR036322">
    <property type="entry name" value="WD40_repeat_dom_sf"/>
</dbReference>
<keyword evidence="7" id="KW-1185">Reference proteome</keyword>
<dbReference type="GO" id="GO:0005680">
    <property type="term" value="C:anaphase-promoting complex"/>
    <property type="evidence" value="ECO:0007669"/>
    <property type="project" value="TreeGrafter"/>
</dbReference>
<dbReference type="GO" id="GO:0031145">
    <property type="term" value="P:anaphase-promoting complex-dependent catabolic process"/>
    <property type="evidence" value="ECO:0007669"/>
    <property type="project" value="TreeGrafter"/>
</dbReference>
<dbReference type="GO" id="GO:0051301">
    <property type="term" value="P:cell division"/>
    <property type="evidence" value="ECO:0007669"/>
    <property type="project" value="UniProtKB-KW"/>
</dbReference>
<gene>
    <name evidence="6" type="ORF">RJ641_007328</name>
</gene>
<keyword evidence="4" id="KW-0498">Mitosis</keyword>
<dbReference type="PANTHER" id="PTHR19918">
    <property type="entry name" value="CELL DIVISION CYCLE 20 CDC20 FIZZY -RELATED"/>
    <property type="match status" value="1"/>
</dbReference>
<evidence type="ECO:0000256" key="1">
    <source>
        <dbReference type="ARBA" id="ARBA00022574"/>
    </source>
</evidence>
<dbReference type="GO" id="GO:0010997">
    <property type="term" value="F:anaphase-promoting complex binding"/>
    <property type="evidence" value="ECO:0007669"/>
    <property type="project" value="InterPro"/>
</dbReference>
<dbReference type="Gene3D" id="2.130.10.10">
    <property type="entry name" value="YVTN repeat-like/Quinoprotein amine dehydrogenase"/>
    <property type="match status" value="1"/>
</dbReference>
<dbReference type="GO" id="GO:1990757">
    <property type="term" value="F:ubiquitin ligase activator activity"/>
    <property type="evidence" value="ECO:0007669"/>
    <property type="project" value="TreeGrafter"/>
</dbReference>
<name>A0AAN8V661_9MAGN</name>
<evidence type="ECO:0000256" key="5">
    <source>
        <dbReference type="ARBA" id="ARBA00023306"/>
    </source>
</evidence>
<organism evidence="6 7">
    <name type="scientific">Dillenia turbinata</name>
    <dbReference type="NCBI Taxonomy" id="194707"/>
    <lineage>
        <taxon>Eukaryota</taxon>
        <taxon>Viridiplantae</taxon>
        <taxon>Streptophyta</taxon>
        <taxon>Embryophyta</taxon>
        <taxon>Tracheophyta</taxon>
        <taxon>Spermatophyta</taxon>
        <taxon>Magnoliopsida</taxon>
        <taxon>eudicotyledons</taxon>
        <taxon>Gunneridae</taxon>
        <taxon>Pentapetalae</taxon>
        <taxon>Dilleniales</taxon>
        <taxon>Dilleniaceae</taxon>
        <taxon>Dillenia</taxon>
    </lineage>
</organism>
<reference evidence="6 7" key="1">
    <citation type="submission" date="2023-12" db="EMBL/GenBank/DDBJ databases">
        <title>A high-quality genome assembly for Dillenia turbinata (Dilleniales).</title>
        <authorList>
            <person name="Chanderbali A."/>
        </authorList>
    </citation>
    <scope>NUCLEOTIDE SEQUENCE [LARGE SCALE GENOMIC DNA]</scope>
    <source>
        <strain evidence="6">LSX21</strain>
        <tissue evidence="6">Leaf</tissue>
    </source>
</reference>
<evidence type="ECO:0000313" key="6">
    <source>
        <dbReference type="EMBL" id="KAK6925609.1"/>
    </source>
</evidence>
<dbReference type="GO" id="GO:1905786">
    <property type="term" value="P:positive regulation of anaphase-promoting complex-dependent catabolic process"/>
    <property type="evidence" value="ECO:0007669"/>
    <property type="project" value="TreeGrafter"/>
</dbReference>
<dbReference type="InterPro" id="IPR033010">
    <property type="entry name" value="Cdc20/Fizzy"/>
</dbReference>
<comment type="caution">
    <text evidence="6">The sequence shown here is derived from an EMBL/GenBank/DDBJ whole genome shotgun (WGS) entry which is preliminary data.</text>
</comment>
<dbReference type="EMBL" id="JBAMMX010000015">
    <property type="protein sequence ID" value="KAK6925609.1"/>
    <property type="molecule type" value="Genomic_DNA"/>
</dbReference>
<proteinExistence type="predicted"/>